<dbReference type="InterPro" id="IPR005135">
    <property type="entry name" value="Endo/exonuclease/phosphatase"/>
</dbReference>
<feature type="domain" description="Endonuclease/exonuclease/phosphatase" evidence="3">
    <location>
        <begin position="296"/>
        <end position="515"/>
    </location>
</feature>
<dbReference type="EMBL" id="AM466094">
    <property type="protein sequence ID" value="CAN68153.1"/>
    <property type="molecule type" value="Genomic_DNA"/>
</dbReference>
<name>A5BNY2_VITVI</name>
<gene>
    <name evidence="5" type="ORF">VITISV_009302</name>
</gene>
<dbReference type="Pfam" id="PF00078">
    <property type="entry name" value="RVT_1"/>
    <property type="match status" value="1"/>
</dbReference>
<sequence length="1323" mass="151251">MAVPLVARSQGPIEVKAGDEAFSGEDARAFEIKAQSLPNPSPPSDSIVGYIFKGPLWLGQRIGGAMSSVKKGWSRKEENDAMRKGKASEVQTRGSAEKEEKVVSKKMWTTLFPPSFDRRQGLRSCSEPLYLGKSSSVSKVRTPLSRGEAALRNPHFEEDIEGFLGRVESDLRGSSVTDSPSSLEIKDVVGTVFQNYVGIPVRDEEEKQFALSNQMSESFTPSKSKPSLPKEVSNLVTSSQGDTAVSPSGEFHIDGLSPRKMAKVREVLCSLDIKVYSRRKNRCSTRSMSFSMKIINWNTRGLGSRNKRRVVKDFLRSENSDVVMIQETKNEKCDRRFVGSVWTVRNKDWAALPACGALGGILIIWDSKKLRSEEVLIGSFSVSIKFALDGCRPLWISTVYGPNSPSLRKDFWVKLLDIFGLSFPLWCVGGDFNVIRRSSEKLGGSSLTSSMKDFDSFIRECELLDPPLQNASFTWSNLQESSVCKRLDRFLYSNEWGQLFPQGLQEAVPRRTSDHWPIVLDTNPFKWGPTLFRFENMWLQHPSFKENFRNWWRGFQGNGWEGHKFMRRLQFVKANLKEWNKVSFGELKERKKSILNDLANFDAIEQVGGLTSNLLVQRALRKGELEELILREEIHWRQKARVKWVKEGDYNSKFFHKVANDRRNRKFIKVLENERGLVLNNAESITEEILLYFEKLYASPTGESWSVEGLDWSPISEESASRLDSPFTEEEISKAIFQLDRDKAPGPDGFTIAVFQDCWDVIKEDLVRVFAEFHRSGIINQSTNASIILLPKRNLTKKISYFRPISLITSLYKIIVKVLLGRLRGVLHETIHSTQGAFVQGRQILDVVLIANEIVDERRRSGEEGVVFKIDFEKAYDHVNLDKSNIMASILIKIIFLDWLSCLIARLLVGLLLYLGLPLGGNPKACGFWDPVIERISRRLNGWQKTYLSFRGRITLIQSCLTHMPCYILSLFKIPALMAAKIERLQRDFLWSGIGEDKRDHLISWDVVCKPKAKGGLGFGKISLRNLALLGKWLWRYLREGNEEIIRFWEDLWWRNQPLGSQYPRLFRVVLDKNVPISSILDSTRPFSWNFNFLRNLSDSEIEDLKGLMRSLDGLHLSPPVSDARSWPLSPSRLFSVKSFFLALSQFSGSLQVFPSKFVWKSQVPFKVKSFVWLVAHKKVNTNDMLQLRRLYKALSPDICIMCMKHGESTDHLFLHCSLTMGLWQRLFQLTKMDWVPSRSIFDMMSIKFNGFGSSKRGIVLWQVASVALIRVFEDKTRNSEYLWDFIFSLASLWPFCSKVVKGTPLNVLQLDWLAVCNPIGLT</sequence>
<proteinExistence type="predicted"/>
<dbReference type="InterPro" id="IPR000477">
    <property type="entry name" value="RT_dom"/>
</dbReference>
<dbReference type="Pfam" id="PF03372">
    <property type="entry name" value="Exo_endo_phos"/>
    <property type="match status" value="1"/>
</dbReference>
<dbReference type="InterPro" id="IPR036691">
    <property type="entry name" value="Endo/exonu/phosph_ase_sf"/>
</dbReference>
<dbReference type="GO" id="GO:0003824">
    <property type="term" value="F:catalytic activity"/>
    <property type="evidence" value="ECO:0007669"/>
    <property type="project" value="InterPro"/>
</dbReference>
<evidence type="ECO:0000259" key="2">
    <source>
        <dbReference type="Pfam" id="PF00078"/>
    </source>
</evidence>
<dbReference type="Pfam" id="PF13966">
    <property type="entry name" value="zf-RVT"/>
    <property type="match status" value="1"/>
</dbReference>
<dbReference type="SUPFAM" id="SSF56219">
    <property type="entry name" value="DNase I-like"/>
    <property type="match status" value="1"/>
</dbReference>
<dbReference type="SUPFAM" id="SSF56672">
    <property type="entry name" value="DNA/RNA polymerases"/>
    <property type="match status" value="1"/>
</dbReference>
<dbReference type="PANTHER" id="PTHR33116">
    <property type="entry name" value="REVERSE TRANSCRIPTASE ZINC-BINDING DOMAIN-CONTAINING PROTEIN-RELATED-RELATED"/>
    <property type="match status" value="1"/>
</dbReference>
<feature type="compositionally biased region" description="Basic and acidic residues" evidence="1">
    <location>
        <begin position="74"/>
        <end position="87"/>
    </location>
</feature>
<dbReference type="InterPro" id="IPR043502">
    <property type="entry name" value="DNA/RNA_pol_sf"/>
</dbReference>
<evidence type="ECO:0000259" key="4">
    <source>
        <dbReference type="Pfam" id="PF13966"/>
    </source>
</evidence>
<accession>A5BNY2</accession>
<evidence type="ECO:0000259" key="3">
    <source>
        <dbReference type="Pfam" id="PF03372"/>
    </source>
</evidence>
<reference evidence="5" key="1">
    <citation type="journal article" date="2007" name="PLoS ONE">
        <title>The first genome sequence of an elite grapevine cultivar (Pinot noir Vitis vinifera L.): coping with a highly heterozygous genome.</title>
        <authorList>
            <person name="Velasco R."/>
            <person name="Zharkikh A."/>
            <person name="Troggio M."/>
            <person name="Cartwright D.A."/>
            <person name="Cestaro A."/>
            <person name="Pruss D."/>
            <person name="Pindo M."/>
            <person name="FitzGerald L.M."/>
            <person name="Vezzulli S."/>
            <person name="Reid J."/>
            <person name="Malacarne G."/>
            <person name="Iliev D."/>
            <person name="Coppola G."/>
            <person name="Wardell B."/>
            <person name="Micheletti D."/>
            <person name="Macalma T."/>
            <person name="Facci M."/>
            <person name="Mitchell J.T."/>
            <person name="Perazzolli M."/>
            <person name="Eldredge G."/>
            <person name="Gatto P."/>
            <person name="Oyzerski R."/>
            <person name="Moretto M."/>
            <person name="Gutin N."/>
            <person name="Stefanini M."/>
            <person name="Chen Y."/>
            <person name="Segala C."/>
            <person name="Davenport C."/>
            <person name="Dematte L."/>
            <person name="Mraz A."/>
            <person name="Battilana J."/>
            <person name="Stormo K."/>
            <person name="Costa F."/>
            <person name="Tao Q."/>
            <person name="Si-Ammour A."/>
            <person name="Harkins T."/>
            <person name="Lackey A."/>
            <person name="Perbost C."/>
            <person name="Taillon B."/>
            <person name="Stella A."/>
            <person name="Solovyev V."/>
            <person name="Fawcett J.A."/>
            <person name="Sterck L."/>
            <person name="Vandepoele K."/>
            <person name="Grando S.M."/>
            <person name="Toppo S."/>
            <person name="Moser C."/>
            <person name="Lanchbury J."/>
            <person name="Bogden R."/>
            <person name="Skolnick M."/>
            <person name="Sgaramella V."/>
            <person name="Bhatnagar S.K."/>
            <person name="Fontana P."/>
            <person name="Gutin A."/>
            <person name="Van de Peer Y."/>
            <person name="Salamini F."/>
            <person name="Viola R."/>
        </authorList>
    </citation>
    <scope>NUCLEOTIDE SEQUENCE</scope>
</reference>
<evidence type="ECO:0000256" key="1">
    <source>
        <dbReference type="SAM" id="MobiDB-lite"/>
    </source>
</evidence>
<dbReference type="InterPro" id="IPR026960">
    <property type="entry name" value="RVT-Znf"/>
</dbReference>
<feature type="domain" description="Reverse transcriptase" evidence="2">
    <location>
        <begin position="797"/>
        <end position="884"/>
    </location>
</feature>
<feature type="domain" description="Reverse transcriptase zinc-binding" evidence="4">
    <location>
        <begin position="1135"/>
        <end position="1224"/>
    </location>
</feature>
<feature type="region of interest" description="Disordered" evidence="1">
    <location>
        <begin position="73"/>
        <end position="97"/>
    </location>
</feature>
<organism evidence="5">
    <name type="scientific">Vitis vinifera</name>
    <name type="common">Grape</name>
    <dbReference type="NCBI Taxonomy" id="29760"/>
    <lineage>
        <taxon>Eukaryota</taxon>
        <taxon>Viridiplantae</taxon>
        <taxon>Streptophyta</taxon>
        <taxon>Embryophyta</taxon>
        <taxon>Tracheophyta</taxon>
        <taxon>Spermatophyta</taxon>
        <taxon>Magnoliopsida</taxon>
        <taxon>eudicotyledons</taxon>
        <taxon>Gunneridae</taxon>
        <taxon>Pentapetalae</taxon>
        <taxon>rosids</taxon>
        <taxon>Vitales</taxon>
        <taxon>Vitaceae</taxon>
        <taxon>Viteae</taxon>
        <taxon>Vitis</taxon>
    </lineage>
</organism>
<evidence type="ECO:0000313" key="5">
    <source>
        <dbReference type="EMBL" id="CAN68153.1"/>
    </source>
</evidence>
<dbReference type="PANTHER" id="PTHR33116:SF78">
    <property type="entry name" value="OS12G0587133 PROTEIN"/>
    <property type="match status" value="1"/>
</dbReference>
<protein>
    <submittedName>
        <fullName evidence="5">Uncharacterized protein</fullName>
    </submittedName>
</protein>
<dbReference type="Gene3D" id="3.60.10.10">
    <property type="entry name" value="Endonuclease/exonuclease/phosphatase"/>
    <property type="match status" value="1"/>
</dbReference>